<evidence type="ECO:0000259" key="2">
    <source>
        <dbReference type="PROSITE" id="PS51154"/>
    </source>
</evidence>
<dbReference type="SUPFAM" id="SSF52949">
    <property type="entry name" value="Macro domain-like"/>
    <property type="match status" value="1"/>
</dbReference>
<keyword evidence="1" id="KW-0472">Membrane</keyword>
<dbReference type="SMART" id="SM00506">
    <property type="entry name" value="A1pp"/>
    <property type="match status" value="1"/>
</dbReference>
<feature type="domain" description="Macro" evidence="2">
    <location>
        <begin position="1"/>
        <end position="136"/>
    </location>
</feature>
<organism evidence="3 4">
    <name type="scientific">Hibiscus sabdariffa</name>
    <name type="common">roselle</name>
    <dbReference type="NCBI Taxonomy" id="183260"/>
    <lineage>
        <taxon>Eukaryota</taxon>
        <taxon>Viridiplantae</taxon>
        <taxon>Streptophyta</taxon>
        <taxon>Embryophyta</taxon>
        <taxon>Tracheophyta</taxon>
        <taxon>Spermatophyta</taxon>
        <taxon>Magnoliopsida</taxon>
        <taxon>eudicotyledons</taxon>
        <taxon>Gunneridae</taxon>
        <taxon>Pentapetalae</taxon>
        <taxon>rosids</taxon>
        <taxon>malvids</taxon>
        <taxon>Malvales</taxon>
        <taxon>Malvaceae</taxon>
        <taxon>Malvoideae</taxon>
        <taxon>Hibiscus</taxon>
    </lineage>
</organism>
<keyword evidence="4" id="KW-1185">Reference proteome</keyword>
<protein>
    <recommendedName>
        <fullName evidence="2">Macro domain-containing protein</fullName>
    </recommendedName>
</protein>
<dbReference type="PANTHER" id="PTHR11106">
    <property type="entry name" value="GANGLIOSIDE INDUCED DIFFERENTIATION ASSOCIATED PROTEIN 2-RELATED"/>
    <property type="match status" value="1"/>
</dbReference>
<evidence type="ECO:0000313" key="3">
    <source>
        <dbReference type="EMBL" id="KAK8529568.1"/>
    </source>
</evidence>
<keyword evidence="1" id="KW-0812">Transmembrane</keyword>
<feature type="transmembrane region" description="Helical" evidence="1">
    <location>
        <begin position="86"/>
        <end position="111"/>
    </location>
</feature>
<dbReference type="Gene3D" id="3.40.220.10">
    <property type="entry name" value="Leucine Aminopeptidase, subunit E, domain 1"/>
    <property type="match status" value="1"/>
</dbReference>
<dbReference type="InterPro" id="IPR002589">
    <property type="entry name" value="Macro_dom"/>
</dbReference>
<evidence type="ECO:0000256" key="1">
    <source>
        <dbReference type="SAM" id="Phobius"/>
    </source>
</evidence>
<comment type="caution">
    <text evidence="3">The sequence shown here is derived from an EMBL/GenBank/DDBJ whole genome shotgun (WGS) entry which is preliminary data.</text>
</comment>
<proteinExistence type="predicted"/>
<dbReference type="Proteomes" id="UP001472677">
    <property type="component" value="Unassembled WGS sequence"/>
</dbReference>
<name>A0ABR2D4W6_9ROSI</name>
<dbReference type="EMBL" id="JBBPBM010000036">
    <property type="protein sequence ID" value="KAK8529568.1"/>
    <property type="molecule type" value="Genomic_DNA"/>
</dbReference>
<reference evidence="3 4" key="1">
    <citation type="journal article" date="2024" name="G3 (Bethesda)">
        <title>Genome assembly of Hibiscus sabdariffa L. provides insights into metabolisms of medicinal natural products.</title>
        <authorList>
            <person name="Kim T."/>
        </authorList>
    </citation>
    <scope>NUCLEOTIDE SEQUENCE [LARGE SCALE GENOMIC DNA]</scope>
    <source>
        <strain evidence="3">TK-2024</strain>
        <tissue evidence="3">Old leaves</tissue>
    </source>
</reference>
<dbReference type="PROSITE" id="PS51154">
    <property type="entry name" value="MACRO"/>
    <property type="match status" value="1"/>
</dbReference>
<gene>
    <name evidence="3" type="ORF">V6N12_060347</name>
</gene>
<sequence length="136" mass="15194">MAAKPKAIHRAVGPQLREACFKVLEVQPGVRCPTGKAMITLGFKLPASRVIHIVGPIYDSDNDPKGSLRNAYKNCLTVAKENNIKYIAFPAISCGVFGCTLFCFLMTYMIFGRKRQRTCCRFSSWHELELSCFILG</sequence>
<dbReference type="InterPro" id="IPR043472">
    <property type="entry name" value="Macro_dom-like"/>
</dbReference>
<accession>A0ABR2D4W6</accession>
<keyword evidence="1" id="KW-1133">Transmembrane helix</keyword>
<dbReference type="Pfam" id="PF01661">
    <property type="entry name" value="Macro"/>
    <property type="match status" value="1"/>
</dbReference>
<evidence type="ECO:0000313" key="4">
    <source>
        <dbReference type="Proteomes" id="UP001472677"/>
    </source>
</evidence>
<dbReference type="PANTHER" id="PTHR11106:SF27">
    <property type="entry name" value="MACRO DOMAIN-CONTAINING PROTEIN"/>
    <property type="match status" value="1"/>
</dbReference>